<feature type="domain" description="Large ribosomal subunit protein bL9 C-terminal" evidence="9">
    <location>
        <begin position="63"/>
        <end position="146"/>
    </location>
</feature>
<dbReference type="NCBIfam" id="TIGR00158">
    <property type="entry name" value="L9"/>
    <property type="match status" value="1"/>
</dbReference>
<dbReference type="InterPro" id="IPR020594">
    <property type="entry name" value="Ribosomal_bL9_bac/chp"/>
</dbReference>
<evidence type="ECO:0000256" key="1">
    <source>
        <dbReference type="ARBA" id="ARBA00010605"/>
    </source>
</evidence>
<dbReference type="GO" id="GO:0019843">
    <property type="term" value="F:rRNA binding"/>
    <property type="evidence" value="ECO:0007669"/>
    <property type="project" value="UniProtKB-UniRule"/>
</dbReference>
<dbReference type="GO" id="GO:0003735">
    <property type="term" value="F:structural constituent of ribosome"/>
    <property type="evidence" value="ECO:0007669"/>
    <property type="project" value="InterPro"/>
</dbReference>
<gene>
    <name evidence="7" type="primary">rplI</name>
    <name evidence="10" type="ORF">IAA52_06310</name>
</gene>
<dbReference type="InterPro" id="IPR036791">
    <property type="entry name" value="Ribosomal_bL9_C_sf"/>
</dbReference>
<dbReference type="InterPro" id="IPR000244">
    <property type="entry name" value="Ribosomal_bL9"/>
</dbReference>
<dbReference type="GO" id="GO:0005840">
    <property type="term" value="C:ribosome"/>
    <property type="evidence" value="ECO:0007669"/>
    <property type="project" value="UniProtKB-KW"/>
</dbReference>
<keyword evidence="5 7" id="KW-0687">Ribonucleoprotein</keyword>
<dbReference type="GO" id="GO:1990904">
    <property type="term" value="C:ribonucleoprotein complex"/>
    <property type="evidence" value="ECO:0007669"/>
    <property type="project" value="UniProtKB-KW"/>
</dbReference>
<feature type="domain" description="Ribosomal protein L9" evidence="8">
    <location>
        <begin position="1"/>
        <end position="46"/>
    </location>
</feature>
<dbReference type="Gene3D" id="3.40.5.10">
    <property type="entry name" value="Ribosomal protein L9, N-terminal domain"/>
    <property type="match status" value="1"/>
</dbReference>
<dbReference type="HAMAP" id="MF_00503">
    <property type="entry name" value="Ribosomal_bL9"/>
    <property type="match status" value="1"/>
</dbReference>
<evidence type="ECO:0000259" key="9">
    <source>
        <dbReference type="Pfam" id="PF03948"/>
    </source>
</evidence>
<keyword evidence="4 7" id="KW-0689">Ribosomal protein</keyword>
<dbReference type="GO" id="GO:0006412">
    <property type="term" value="P:translation"/>
    <property type="evidence" value="ECO:0007669"/>
    <property type="project" value="UniProtKB-UniRule"/>
</dbReference>
<evidence type="ECO:0000256" key="6">
    <source>
        <dbReference type="ARBA" id="ARBA00035292"/>
    </source>
</evidence>
<dbReference type="SUPFAM" id="SSF55658">
    <property type="entry name" value="L9 N-domain-like"/>
    <property type="match status" value="1"/>
</dbReference>
<comment type="function">
    <text evidence="7">Binds to the 23S rRNA.</text>
</comment>
<keyword evidence="2 7" id="KW-0699">rRNA-binding</keyword>
<evidence type="ECO:0000256" key="5">
    <source>
        <dbReference type="ARBA" id="ARBA00023274"/>
    </source>
</evidence>
<keyword evidence="3 7" id="KW-0694">RNA-binding</keyword>
<evidence type="ECO:0000256" key="3">
    <source>
        <dbReference type="ARBA" id="ARBA00022884"/>
    </source>
</evidence>
<dbReference type="PANTHER" id="PTHR21368">
    <property type="entry name" value="50S RIBOSOMAL PROTEIN L9"/>
    <property type="match status" value="1"/>
</dbReference>
<dbReference type="EMBL" id="DVFZ01000061">
    <property type="protein sequence ID" value="HIQ82701.1"/>
    <property type="molecule type" value="Genomic_DNA"/>
</dbReference>
<evidence type="ECO:0000313" key="11">
    <source>
        <dbReference type="Proteomes" id="UP000824260"/>
    </source>
</evidence>
<sequence>MKVILLQDVKGTGKKDQIVEVSDGYARNFLLPRKLAREATAEALNAVESARKAEKHREAVRLAEAEETARALKGKVIKLTARGGEGGKLYGAITNEQIAQALKAQHGVEVDKRRIELEEPVKTAGQVLCTVRLTAGVSARMLVNVTVESK</sequence>
<accession>A0A9D1CWE7</accession>
<evidence type="ECO:0000313" key="10">
    <source>
        <dbReference type="EMBL" id="HIQ82701.1"/>
    </source>
</evidence>
<comment type="caution">
    <text evidence="10">The sequence shown here is derived from an EMBL/GenBank/DDBJ whole genome shotgun (WGS) entry which is preliminary data.</text>
</comment>
<dbReference type="SUPFAM" id="SSF55653">
    <property type="entry name" value="Ribosomal protein L9 C-domain"/>
    <property type="match status" value="1"/>
</dbReference>
<reference evidence="10" key="1">
    <citation type="submission" date="2020-10" db="EMBL/GenBank/DDBJ databases">
        <authorList>
            <person name="Gilroy R."/>
        </authorList>
    </citation>
    <scope>NUCLEOTIDE SEQUENCE</scope>
    <source>
        <strain evidence="10">ChiSjej6B24-2974</strain>
    </source>
</reference>
<protein>
    <recommendedName>
        <fullName evidence="6 7">Large ribosomal subunit protein bL9</fullName>
    </recommendedName>
</protein>
<dbReference type="Proteomes" id="UP000824260">
    <property type="component" value="Unassembled WGS sequence"/>
</dbReference>
<dbReference type="InterPro" id="IPR009027">
    <property type="entry name" value="Ribosomal_bL9/RNase_H1_N"/>
</dbReference>
<organism evidence="10 11">
    <name type="scientific">Candidatus Pullichristensenella stercorigallinarum</name>
    <dbReference type="NCBI Taxonomy" id="2840909"/>
    <lineage>
        <taxon>Bacteria</taxon>
        <taxon>Bacillati</taxon>
        <taxon>Bacillota</taxon>
        <taxon>Clostridia</taxon>
        <taxon>Candidatus Pullichristensenella</taxon>
    </lineage>
</organism>
<dbReference type="Pfam" id="PF01281">
    <property type="entry name" value="Ribosomal_L9_N"/>
    <property type="match status" value="1"/>
</dbReference>
<dbReference type="InterPro" id="IPR020069">
    <property type="entry name" value="Ribosomal_bL9_C"/>
</dbReference>
<evidence type="ECO:0000256" key="4">
    <source>
        <dbReference type="ARBA" id="ARBA00022980"/>
    </source>
</evidence>
<evidence type="ECO:0000256" key="2">
    <source>
        <dbReference type="ARBA" id="ARBA00022730"/>
    </source>
</evidence>
<proteinExistence type="inferred from homology"/>
<dbReference type="InterPro" id="IPR020070">
    <property type="entry name" value="Ribosomal_bL9_N"/>
</dbReference>
<name>A0A9D1CWE7_9FIRM</name>
<dbReference type="Pfam" id="PF03948">
    <property type="entry name" value="Ribosomal_L9_C"/>
    <property type="match status" value="1"/>
</dbReference>
<dbReference type="InterPro" id="IPR036935">
    <property type="entry name" value="Ribosomal_bL9_N_sf"/>
</dbReference>
<comment type="similarity">
    <text evidence="1 7">Belongs to the bacterial ribosomal protein bL9 family.</text>
</comment>
<reference evidence="10" key="2">
    <citation type="journal article" date="2021" name="PeerJ">
        <title>Extensive microbial diversity within the chicken gut microbiome revealed by metagenomics and culture.</title>
        <authorList>
            <person name="Gilroy R."/>
            <person name="Ravi A."/>
            <person name="Getino M."/>
            <person name="Pursley I."/>
            <person name="Horton D.L."/>
            <person name="Alikhan N.F."/>
            <person name="Baker D."/>
            <person name="Gharbi K."/>
            <person name="Hall N."/>
            <person name="Watson M."/>
            <person name="Adriaenssens E.M."/>
            <person name="Foster-Nyarko E."/>
            <person name="Jarju S."/>
            <person name="Secka A."/>
            <person name="Antonio M."/>
            <person name="Oren A."/>
            <person name="Chaudhuri R.R."/>
            <person name="La Ragione R."/>
            <person name="Hildebrand F."/>
            <person name="Pallen M.J."/>
        </authorList>
    </citation>
    <scope>NUCLEOTIDE SEQUENCE</scope>
    <source>
        <strain evidence="10">ChiSjej6B24-2974</strain>
    </source>
</reference>
<dbReference type="Gene3D" id="3.10.430.100">
    <property type="entry name" value="Ribosomal protein L9, C-terminal domain"/>
    <property type="match status" value="1"/>
</dbReference>
<evidence type="ECO:0000259" key="8">
    <source>
        <dbReference type="Pfam" id="PF01281"/>
    </source>
</evidence>
<dbReference type="AlphaFoldDB" id="A0A9D1CWE7"/>
<evidence type="ECO:0000256" key="7">
    <source>
        <dbReference type="HAMAP-Rule" id="MF_00503"/>
    </source>
</evidence>